<sequence>MRKKAKTSEAPNQSIAEPQNDSISQDHRDAFLQTQPVYQHAMEPLQMRHTLTLTPSEIDEWSLLLGSSPSSGIDIVYSSSAMSDDQPPSLYIRPPNEVLRLRQLLESRLCIDKEFFVLIKRTWDIINTRVCNLAQFVTLEQRRNMVINCRQKLHEHTQAYQLCPTPTIIWERSLRILYVNDAFKKIVDWKDHPVPTETFTELVEMLSPSSVKMMRYNAKMFLDVQCDSISSRVGFRKLNSQEEVFTEGNGILSLLRDQLSLPEFFVCQFIPDPPPDVIPEIIVKKAIVNGGWQGE</sequence>
<reference evidence="2 3" key="1">
    <citation type="journal article" date="2018" name="Genome Biol. Evol.">
        <title>Multiple Roots of Fruiting Body Formation in Amoebozoa.</title>
        <authorList>
            <person name="Hillmann F."/>
            <person name="Forbes G."/>
            <person name="Novohradska S."/>
            <person name="Ferling I."/>
            <person name="Riege K."/>
            <person name="Groth M."/>
            <person name="Westermann M."/>
            <person name="Marz M."/>
            <person name="Spaller T."/>
            <person name="Winckler T."/>
            <person name="Schaap P."/>
            <person name="Glockner G."/>
        </authorList>
    </citation>
    <scope>NUCLEOTIDE SEQUENCE [LARGE SCALE GENOMIC DNA]</scope>
    <source>
        <strain evidence="2 3">Jena</strain>
    </source>
</reference>
<name>A0A2P6N1F6_9EUKA</name>
<evidence type="ECO:0000313" key="3">
    <source>
        <dbReference type="Proteomes" id="UP000241769"/>
    </source>
</evidence>
<feature type="region of interest" description="Disordered" evidence="1">
    <location>
        <begin position="1"/>
        <end position="24"/>
    </location>
</feature>
<dbReference type="OrthoDB" id="2538135at2759"/>
<keyword evidence="3" id="KW-1185">Reference proteome</keyword>
<gene>
    <name evidence="2" type="ORF">PROFUN_07748</name>
</gene>
<proteinExistence type="predicted"/>
<evidence type="ECO:0008006" key="4">
    <source>
        <dbReference type="Google" id="ProtNLM"/>
    </source>
</evidence>
<accession>A0A2P6N1F6</accession>
<organism evidence="2 3">
    <name type="scientific">Planoprotostelium fungivorum</name>
    <dbReference type="NCBI Taxonomy" id="1890364"/>
    <lineage>
        <taxon>Eukaryota</taxon>
        <taxon>Amoebozoa</taxon>
        <taxon>Evosea</taxon>
        <taxon>Variosea</taxon>
        <taxon>Cavosteliida</taxon>
        <taxon>Cavosteliaceae</taxon>
        <taxon>Planoprotostelium</taxon>
    </lineage>
</organism>
<dbReference type="InParanoid" id="A0A2P6N1F6"/>
<evidence type="ECO:0000313" key="2">
    <source>
        <dbReference type="EMBL" id="PRP77806.1"/>
    </source>
</evidence>
<feature type="compositionally biased region" description="Polar residues" evidence="1">
    <location>
        <begin position="9"/>
        <end position="23"/>
    </location>
</feature>
<comment type="caution">
    <text evidence="2">The sequence shown here is derived from an EMBL/GenBank/DDBJ whole genome shotgun (WGS) entry which is preliminary data.</text>
</comment>
<protein>
    <recommendedName>
        <fullName evidence="4">PAS domain-containing protein</fullName>
    </recommendedName>
</protein>
<dbReference type="EMBL" id="MDYQ01000254">
    <property type="protein sequence ID" value="PRP77806.1"/>
    <property type="molecule type" value="Genomic_DNA"/>
</dbReference>
<dbReference type="Proteomes" id="UP000241769">
    <property type="component" value="Unassembled WGS sequence"/>
</dbReference>
<dbReference type="AlphaFoldDB" id="A0A2P6N1F6"/>
<evidence type="ECO:0000256" key="1">
    <source>
        <dbReference type="SAM" id="MobiDB-lite"/>
    </source>
</evidence>